<protein>
    <submittedName>
        <fullName evidence="2">Uncharacterized protein</fullName>
    </submittedName>
</protein>
<accession>A0ABN8LPF6</accession>
<feature type="compositionally biased region" description="Polar residues" evidence="1">
    <location>
        <begin position="1"/>
        <end position="16"/>
    </location>
</feature>
<evidence type="ECO:0000313" key="2">
    <source>
        <dbReference type="EMBL" id="CAH3018930.1"/>
    </source>
</evidence>
<feature type="region of interest" description="Disordered" evidence="1">
    <location>
        <begin position="437"/>
        <end position="459"/>
    </location>
</feature>
<keyword evidence="3" id="KW-1185">Reference proteome</keyword>
<feature type="compositionally biased region" description="Polar residues" evidence="1">
    <location>
        <begin position="86"/>
        <end position="116"/>
    </location>
</feature>
<feature type="compositionally biased region" description="Low complexity" evidence="1">
    <location>
        <begin position="130"/>
        <end position="147"/>
    </location>
</feature>
<proteinExistence type="predicted"/>
<feature type="region of interest" description="Disordered" evidence="1">
    <location>
        <begin position="223"/>
        <end position="243"/>
    </location>
</feature>
<evidence type="ECO:0000313" key="3">
    <source>
        <dbReference type="Proteomes" id="UP001159427"/>
    </source>
</evidence>
<dbReference type="EMBL" id="CALNXI010000100">
    <property type="protein sequence ID" value="CAH3018930.1"/>
    <property type="molecule type" value="Genomic_DNA"/>
</dbReference>
<dbReference type="Proteomes" id="UP001159427">
    <property type="component" value="Unassembled WGS sequence"/>
</dbReference>
<feature type="compositionally biased region" description="Polar residues" evidence="1">
    <location>
        <begin position="226"/>
        <end position="238"/>
    </location>
</feature>
<sequence length="459" mass="51224">MADSDSGTHVTDISESLQEDFESRKEAMVQEVENTGLNFSRDLIVQNTTAQIHGENTSRDKSNPGLINQLQRRNSTGSTPRLIRHVSTSRAASPTHMMQSRTSSPSPTFQIPNQSKSDARRAPSPSRFMPNSSVSPSPSRRISSRASTPVRQLSSPAQLLVGRDNKTAGRVTRRRSIPTGRVSNHHVTAMAAASVFTSPRRHRKVNGNIGPSRHLEPVNRTRHPTAQKTVSHGGTLSNGDGEGFLRTLDSIPAHSGSRSAYDFVEAKKRSRKKIKRNSSQADIFDVQLDLHDDEDSEVSVDDKPWLPTGIYAVFLITLWTAVVRLVDSVEENGPVNCTNGEETRLWICAASFSLVQGLAEAFWQRKNLLKVLFSMTCLFGYFIISHVQPLSCRVGADKVTEISKWQSAINFFVSAMLGIRIYQHIQELMLEKKSRKARRKRSQVREEPDEFEGLPERVL</sequence>
<evidence type="ECO:0000256" key="1">
    <source>
        <dbReference type="SAM" id="MobiDB-lite"/>
    </source>
</evidence>
<reference evidence="2 3" key="1">
    <citation type="submission" date="2022-05" db="EMBL/GenBank/DDBJ databases">
        <authorList>
            <consortium name="Genoscope - CEA"/>
            <person name="William W."/>
        </authorList>
    </citation>
    <scope>NUCLEOTIDE SEQUENCE [LARGE SCALE GENOMIC DNA]</scope>
</reference>
<comment type="caution">
    <text evidence="2">The sequence shown here is derived from an EMBL/GenBank/DDBJ whole genome shotgun (WGS) entry which is preliminary data.</text>
</comment>
<feature type="region of interest" description="Disordered" evidence="1">
    <location>
        <begin position="52"/>
        <end position="157"/>
    </location>
</feature>
<organism evidence="2 3">
    <name type="scientific">Porites evermanni</name>
    <dbReference type="NCBI Taxonomy" id="104178"/>
    <lineage>
        <taxon>Eukaryota</taxon>
        <taxon>Metazoa</taxon>
        <taxon>Cnidaria</taxon>
        <taxon>Anthozoa</taxon>
        <taxon>Hexacorallia</taxon>
        <taxon>Scleractinia</taxon>
        <taxon>Fungiina</taxon>
        <taxon>Poritidae</taxon>
        <taxon>Porites</taxon>
    </lineage>
</organism>
<feature type="region of interest" description="Disordered" evidence="1">
    <location>
        <begin position="1"/>
        <end position="27"/>
    </location>
</feature>
<name>A0ABN8LPF6_9CNID</name>
<gene>
    <name evidence="2" type="ORF">PEVE_00000203</name>
</gene>
<feature type="compositionally biased region" description="Polar residues" evidence="1">
    <location>
        <begin position="65"/>
        <end position="79"/>
    </location>
</feature>